<keyword evidence="2" id="KW-0460">Magnesium</keyword>
<organism evidence="3 4">
    <name type="scientific">Morus notabilis</name>
    <dbReference type="NCBI Taxonomy" id="981085"/>
    <lineage>
        <taxon>Eukaryota</taxon>
        <taxon>Viridiplantae</taxon>
        <taxon>Streptophyta</taxon>
        <taxon>Embryophyta</taxon>
        <taxon>Tracheophyta</taxon>
        <taxon>Spermatophyta</taxon>
        <taxon>Magnoliopsida</taxon>
        <taxon>eudicotyledons</taxon>
        <taxon>Gunneridae</taxon>
        <taxon>Pentapetalae</taxon>
        <taxon>rosids</taxon>
        <taxon>fabids</taxon>
        <taxon>Rosales</taxon>
        <taxon>Moraceae</taxon>
        <taxon>Moreae</taxon>
        <taxon>Morus</taxon>
    </lineage>
</organism>
<dbReference type="AlphaFoldDB" id="W9SDD2"/>
<dbReference type="SUPFAM" id="SSF56672">
    <property type="entry name" value="DNA/RNA polymerases"/>
    <property type="match status" value="1"/>
</dbReference>
<evidence type="ECO:0000256" key="1">
    <source>
        <dbReference type="ARBA" id="ARBA00009759"/>
    </source>
</evidence>
<name>W9SDD2_9ROSA</name>
<reference evidence="4" key="1">
    <citation type="submission" date="2013-01" db="EMBL/GenBank/DDBJ databases">
        <title>Draft Genome Sequence of a Mulberry Tree, Morus notabilis C.K. Schneid.</title>
        <authorList>
            <person name="He N."/>
            <person name="Zhao S."/>
        </authorList>
    </citation>
    <scope>NUCLEOTIDE SEQUENCE</scope>
</reference>
<feature type="binding site" evidence="2">
    <location>
        <position position="256"/>
    </location>
    <ligand>
        <name>Mg(2+)</name>
        <dbReference type="ChEBI" id="CHEBI:18420"/>
        <label>1</label>
        <note>catalytic</note>
    </ligand>
</feature>
<keyword evidence="4" id="KW-1185">Reference proteome</keyword>
<dbReference type="FunFam" id="3.40.190.80:FF:000013">
    <property type="entry name" value="Inositol monophosphatase"/>
    <property type="match status" value="1"/>
</dbReference>
<comment type="cofactor">
    <cofactor evidence="2">
        <name>Mg(2+)</name>
        <dbReference type="ChEBI" id="CHEBI:18420"/>
    </cofactor>
</comment>
<dbReference type="eggNOG" id="KOG0017">
    <property type="taxonomic scope" value="Eukaryota"/>
</dbReference>
<dbReference type="Gene3D" id="3.40.190.80">
    <property type="match status" value="1"/>
</dbReference>
<dbReference type="SUPFAM" id="SSF56655">
    <property type="entry name" value="Carbohydrate phosphatase"/>
    <property type="match status" value="1"/>
</dbReference>
<gene>
    <name evidence="3" type="ORF">L484_000874</name>
</gene>
<proteinExistence type="inferred from homology"/>
<keyword evidence="2" id="KW-0479">Metal-binding</keyword>
<sequence length="313" mass="35087">MSGCKPVEIPMDPNTKLMPRTDELAADKGQYQRLVGKLIYLTHTRPDINFAVSLVSQFMGNPSIDHMEAVNRILRYLKKDPGKGLMFRKTVNRTLEIYTDADWAGSPSDRRSTSGYCSFIWGNLVTWRCKKQTVVVRSSAEAEFRTLAWDVLVAVGTVVEVAVEDLRSSLHELCQSCNLALKLLVLALVLLHKTFEIFLLCFFMTKASEMLLKNYLNTPRVGQVKTPLYGCDCYAYALLASGYVDLVVESGLKPYDFLALLPVIEGAGGVITDWKGHQLQWEASPNSRATTFNVLAAGDKRIHQQALESLEWQ</sequence>
<dbReference type="PANTHER" id="PTHR11439:SF467">
    <property type="entry name" value="INTEGRASE CATALYTIC DOMAIN-CONTAINING PROTEIN"/>
    <property type="match status" value="1"/>
</dbReference>
<dbReference type="Pfam" id="PF00459">
    <property type="entry name" value="Inositol_P"/>
    <property type="match status" value="1"/>
</dbReference>
<protein>
    <submittedName>
        <fullName evidence="3">Bifunctional phosphatase IMPL2</fullName>
    </submittedName>
</protein>
<dbReference type="CDD" id="cd09272">
    <property type="entry name" value="RNase_HI_RT_Ty1"/>
    <property type="match status" value="1"/>
</dbReference>
<dbReference type="eggNOG" id="KOG2951">
    <property type="taxonomic scope" value="Eukaryota"/>
</dbReference>
<dbReference type="GO" id="GO:0046872">
    <property type="term" value="F:metal ion binding"/>
    <property type="evidence" value="ECO:0007669"/>
    <property type="project" value="UniProtKB-KW"/>
</dbReference>
<dbReference type="PANTHER" id="PTHR11439">
    <property type="entry name" value="GAG-POL-RELATED RETROTRANSPOSON"/>
    <property type="match status" value="1"/>
</dbReference>
<dbReference type="EMBL" id="KE346115">
    <property type="protein sequence ID" value="EXC26652.1"/>
    <property type="molecule type" value="Genomic_DNA"/>
</dbReference>
<dbReference type="InterPro" id="IPR000760">
    <property type="entry name" value="Inositol_monophosphatase-like"/>
</dbReference>
<accession>W9SDD2</accession>
<dbReference type="STRING" id="981085.W9SDD2"/>
<dbReference type="Proteomes" id="UP000030645">
    <property type="component" value="Unassembled WGS sequence"/>
</dbReference>
<evidence type="ECO:0000313" key="3">
    <source>
        <dbReference type="EMBL" id="EXC26652.1"/>
    </source>
</evidence>
<comment type="similarity">
    <text evidence="1">Belongs to the inositol monophosphatase superfamily.</text>
</comment>
<evidence type="ECO:0000256" key="2">
    <source>
        <dbReference type="PIRSR" id="PIRSR600760-2"/>
    </source>
</evidence>
<dbReference type="InterPro" id="IPR043502">
    <property type="entry name" value="DNA/RNA_pol_sf"/>
</dbReference>
<evidence type="ECO:0000313" key="4">
    <source>
        <dbReference type="Proteomes" id="UP000030645"/>
    </source>
</evidence>